<reference evidence="1 2" key="1">
    <citation type="submission" date="2024-01" db="EMBL/GenBank/DDBJ databases">
        <title>Complete genome of Cladobotryum mycophilum ATHUM6906.</title>
        <authorList>
            <person name="Christinaki A.C."/>
            <person name="Myridakis A.I."/>
            <person name="Kouvelis V.N."/>
        </authorList>
    </citation>
    <scope>NUCLEOTIDE SEQUENCE [LARGE SCALE GENOMIC DNA]</scope>
    <source>
        <strain evidence="1 2">ATHUM6906</strain>
    </source>
</reference>
<name>A0ABR0SRJ2_9HYPO</name>
<evidence type="ECO:0000313" key="2">
    <source>
        <dbReference type="Proteomes" id="UP001338125"/>
    </source>
</evidence>
<gene>
    <name evidence="1" type="ORF">PT974_03131</name>
</gene>
<proteinExistence type="predicted"/>
<organism evidence="1 2">
    <name type="scientific">Cladobotryum mycophilum</name>
    <dbReference type="NCBI Taxonomy" id="491253"/>
    <lineage>
        <taxon>Eukaryota</taxon>
        <taxon>Fungi</taxon>
        <taxon>Dikarya</taxon>
        <taxon>Ascomycota</taxon>
        <taxon>Pezizomycotina</taxon>
        <taxon>Sordariomycetes</taxon>
        <taxon>Hypocreomycetidae</taxon>
        <taxon>Hypocreales</taxon>
        <taxon>Hypocreaceae</taxon>
        <taxon>Cladobotryum</taxon>
    </lineage>
</organism>
<dbReference type="EMBL" id="JAVFKD010000004">
    <property type="protein sequence ID" value="KAK5994748.1"/>
    <property type="molecule type" value="Genomic_DNA"/>
</dbReference>
<evidence type="ECO:0000313" key="1">
    <source>
        <dbReference type="EMBL" id="KAK5994748.1"/>
    </source>
</evidence>
<sequence length="305" mass="33264">MSAYAGVQGYEVLSSVQQQERGTAEGPGLARKPSATPVYLSRVLYIPSHGNLDFHLLVHDVSAEYKHAVKFSPLGGSDIIGEAFVGSRLFMTRLGNLKKPAVDTNDSEAQYVVDARFDTKAAYITVQNNETQNQSLSTRISLPLNTDDFRVTGKDGADISIGASFPVPDTTSSIGTFRHPFFRFSPGDGQKTLEWQIDPLVSGSLRYTLVEVDSGLTEDESQSLQKSSIIKAIYHHIGQGISLSMKSSEGVLLLPKNAGSETELVILASIIGLLWRIRSIEVKPVVGNASSSDRKSFLQRVFQRD</sequence>
<accession>A0ABR0SRJ2</accession>
<protein>
    <submittedName>
        <fullName evidence="1">Uncharacterized protein</fullName>
    </submittedName>
</protein>
<comment type="caution">
    <text evidence="1">The sequence shown here is derived from an EMBL/GenBank/DDBJ whole genome shotgun (WGS) entry which is preliminary data.</text>
</comment>
<dbReference type="Proteomes" id="UP001338125">
    <property type="component" value="Unassembled WGS sequence"/>
</dbReference>
<keyword evidence="2" id="KW-1185">Reference proteome</keyword>